<name>K9ZHA9_ANACC</name>
<dbReference type="eggNOG" id="ENOG5030UQI">
    <property type="taxonomic scope" value="Bacteria"/>
</dbReference>
<proteinExistence type="predicted"/>
<accession>K9ZHA9</accession>
<dbReference type="Proteomes" id="UP000010474">
    <property type="component" value="Chromosome"/>
</dbReference>
<keyword evidence="2" id="KW-1185">Reference proteome</keyword>
<sequence>MLKYSQALVFVTSLIAIPAINLVIHPSASASIVCEPGTVSNYSNGSLASCILGQDTTLQISTNMGGLLNLPCKAKNYISFDDKGQFTSCRLSEEIQIRKGDSVQICLQDYLVQVSSSKGSGISITCRPQY</sequence>
<dbReference type="EMBL" id="CP003659">
    <property type="protein sequence ID" value="AFZ58139.1"/>
    <property type="molecule type" value="Genomic_DNA"/>
</dbReference>
<dbReference type="STRING" id="272123.Anacy_2702"/>
<protein>
    <recommendedName>
        <fullName evidence="3">Cyanovirin-N domain protein</fullName>
    </recommendedName>
</protein>
<dbReference type="AlphaFoldDB" id="K9ZHA9"/>
<dbReference type="OrthoDB" id="517586at2"/>
<evidence type="ECO:0000313" key="1">
    <source>
        <dbReference type="EMBL" id="AFZ58139.1"/>
    </source>
</evidence>
<organism evidence="1 2">
    <name type="scientific">Anabaena cylindrica (strain ATCC 27899 / PCC 7122)</name>
    <dbReference type="NCBI Taxonomy" id="272123"/>
    <lineage>
        <taxon>Bacteria</taxon>
        <taxon>Bacillati</taxon>
        <taxon>Cyanobacteriota</taxon>
        <taxon>Cyanophyceae</taxon>
        <taxon>Nostocales</taxon>
        <taxon>Nostocaceae</taxon>
        <taxon>Anabaena</taxon>
    </lineage>
</organism>
<evidence type="ECO:0008006" key="3">
    <source>
        <dbReference type="Google" id="ProtNLM"/>
    </source>
</evidence>
<evidence type="ECO:0000313" key="2">
    <source>
        <dbReference type="Proteomes" id="UP000010474"/>
    </source>
</evidence>
<dbReference type="HOGENOM" id="CLU_1957312_0_0_3"/>
<dbReference type="RefSeq" id="WP_015214774.1">
    <property type="nucleotide sequence ID" value="NC_019771.1"/>
</dbReference>
<gene>
    <name evidence="1" type="ordered locus">Anacy_2702</name>
</gene>
<reference evidence="2" key="1">
    <citation type="journal article" date="2013" name="Proc. Natl. Acad. Sci. U.S.A.">
        <title>Improving the coverage of the cyanobacterial phylum using diversity-driven genome sequencing.</title>
        <authorList>
            <person name="Shih P.M."/>
            <person name="Wu D."/>
            <person name="Latifi A."/>
            <person name="Axen S.D."/>
            <person name="Fewer D.P."/>
            <person name="Talla E."/>
            <person name="Calteau A."/>
            <person name="Cai F."/>
            <person name="Tandeau de Marsac N."/>
            <person name="Rippka R."/>
            <person name="Herdman M."/>
            <person name="Sivonen K."/>
            <person name="Coursin T."/>
            <person name="Laurent T."/>
            <person name="Goodwin L."/>
            <person name="Nolan M."/>
            <person name="Davenport K.W."/>
            <person name="Han C.S."/>
            <person name="Rubin E.M."/>
            <person name="Eisen J.A."/>
            <person name="Woyke T."/>
            <person name="Gugger M."/>
            <person name="Kerfeld C.A."/>
        </authorList>
    </citation>
    <scope>NUCLEOTIDE SEQUENCE [LARGE SCALE GENOMIC DNA]</scope>
    <source>
        <strain evidence="2">ATCC 27899 / PCC 7122</strain>
    </source>
</reference>
<dbReference type="KEGG" id="acy:Anacy_2702"/>